<dbReference type="GO" id="GO:0016747">
    <property type="term" value="F:acyltransferase activity, transferring groups other than amino-acyl groups"/>
    <property type="evidence" value="ECO:0007669"/>
    <property type="project" value="InterPro"/>
</dbReference>
<name>A0A6A6S0Y5_9PLEO</name>
<comment type="similarity">
    <text evidence="3">Belongs to the acetyltransferase family. RimJ subfamily.</text>
</comment>
<evidence type="ECO:0000256" key="2">
    <source>
        <dbReference type="ARBA" id="ARBA00023315"/>
    </source>
</evidence>
<proteinExistence type="inferred from homology"/>
<evidence type="ECO:0000313" key="5">
    <source>
        <dbReference type="EMBL" id="KAF2641499.1"/>
    </source>
</evidence>
<dbReference type="OrthoDB" id="630895at2759"/>
<evidence type="ECO:0000259" key="4">
    <source>
        <dbReference type="PROSITE" id="PS51186"/>
    </source>
</evidence>
<dbReference type="InterPro" id="IPR051531">
    <property type="entry name" value="N-acetyltransferase"/>
</dbReference>
<sequence length="218" mass="23772">MTAQPAPSPSLTAISPLPSPILSTTRLIIRPMHPQDAPSLQRAASPPSIAKYMSFAFGNPYSLKHAEDWIATNLTPPLDHYVLCEKEVPEVVIGGIGSRSSGDVHSHTAEIGYWIGEPWQGLGLMREALSAYTEWCFTAREHAAPAIEGEGKMLTRLFACVVSGNTGSMKCLEACGYRAEGVMKDHVEKHGVVSDLHWYGLVKSDWEERKGGKEKGDI</sequence>
<accession>A0A6A6S0Y5</accession>
<dbReference type="EMBL" id="MU006783">
    <property type="protein sequence ID" value="KAF2641499.1"/>
    <property type="molecule type" value="Genomic_DNA"/>
</dbReference>
<dbReference type="PROSITE" id="PS51186">
    <property type="entry name" value="GNAT"/>
    <property type="match status" value="1"/>
</dbReference>
<protein>
    <submittedName>
        <fullName evidence="5">Acyl-CoA N-acyltransferase</fullName>
    </submittedName>
</protein>
<dbReference type="AlphaFoldDB" id="A0A6A6S0Y5"/>
<keyword evidence="2 5" id="KW-0012">Acyltransferase</keyword>
<reference evidence="5" key="1">
    <citation type="journal article" date="2020" name="Stud. Mycol.">
        <title>101 Dothideomycetes genomes: a test case for predicting lifestyles and emergence of pathogens.</title>
        <authorList>
            <person name="Haridas S."/>
            <person name="Albert R."/>
            <person name="Binder M."/>
            <person name="Bloem J."/>
            <person name="Labutti K."/>
            <person name="Salamov A."/>
            <person name="Andreopoulos B."/>
            <person name="Baker S."/>
            <person name="Barry K."/>
            <person name="Bills G."/>
            <person name="Bluhm B."/>
            <person name="Cannon C."/>
            <person name="Castanera R."/>
            <person name="Culley D."/>
            <person name="Daum C."/>
            <person name="Ezra D."/>
            <person name="Gonzalez J."/>
            <person name="Henrissat B."/>
            <person name="Kuo A."/>
            <person name="Liang C."/>
            <person name="Lipzen A."/>
            <person name="Lutzoni F."/>
            <person name="Magnuson J."/>
            <person name="Mondo S."/>
            <person name="Nolan M."/>
            <person name="Ohm R."/>
            <person name="Pangilinan J."/>
            <person name="Park H.-J."/>
            <person name="Ramirez L."/>
            <person name="Alfaro M."/>
            <person name="Sun H."/>
            <person name="Tritt A."/>
            <person name="Yoshinaga Y."/>
            <person name="Zwiers L.-H."/>
            <person name="Turgeon B."/>
            <person name="Goodwin S."/>
            <person name="Spatafora J."/>
            <person name="Crous P."/>
            <person name="Grigoriev I."/>
        </authorList>
    </citation>
    <scope>NUCLEOTIDE SEQUENCE</scope>
    <source>
        <strain evidence="5">CBS 473.64</strain>
    </source>
</reference>
<gene>
    <name evidence="5" type="ORF">P280DRAFT_469113</name>
</gene>
<dbReference type="PANTHER" id="PTHR43792:SF8">
    <property type="entry name" value="[RIBOSOMAL PROTEIN US5]-ALANINE N-ACETYLTRANSFERASE"/>
    <property type="match status" value="1"/>
</dbReference>
<evidence type="ECO:0000256" key="1">
    <source>
        <dbReference type="ARBA" id="ARBA00022679"/>
    </source>
</evidence>
<feature type="domain" description="N-acetyltransferase" evidence="4">
    <location>
        <begin position="27"/>
        <end position="199"/>
    </location>
</feature>
<dbReference type="Gene3D" id="3.40.630.30">
    <property type="match status" value="1"/>
</dbReference>
<dbReference type="InterPro" id="IPR000182">
    <property type="entry name" value="GNAT_dom"/>
</dbReference>
<evidence type="ECO:0000256" key="3">
    <source>
        <dbReference type="ARBA" id="ARBA00038502"/>
    </source>
</evidence>
<keyword evidence="6" id="KW-1185">Reference proteome</keyword>
<dbReference type="InterPro" id="IPR016181">
    <property type="entry name" value="Acyl_CoA_acyltransferase"/>
</dbReference>
<organism evidence="5 6">
    <name type="scientific">Massarina eburnea CBS 473.64</name>
    <dbReference type="NCBI Taxonomy" id="1395130"/>
    <lineage>
        <taxon>Eukaryota</taxon>
        <taxon>Fungi</taxon>
        <taxon>Dikarya</taxon>
        <taxon>Ascomycota</taxon>
        <taxon>Pezizomycotina</taxon>
        <taxon>Dothideomycetes</taxon>
        <taxon>Pleosporomycetidae</taxon>
        <taxon>Pleosporales</taxon>
        <taxon>Massarineae</taxon>
        <taxon>Massarinaceae</taxon>
        <taxon>Massarina</taxon>
    </lineage>
</organism>
<dbReference type="Proteomes" id="UP000799753">
    <property type="component" value="Unassembled WGS sequence"/>
</dbReference>
<dbReference type="SUPFAM" id="SSF55729">
    <property type="entry name" value="Acyl-CoA N-acyltransferases (Nat)"/>
    <property type="match status" value="1"/>
</dbReference>
<dbReference type="PANTHER" id="PTHR43792">
    <property type="entry name" value="GNAT FAMILY, PUTATIVE (AFU_ORTHOLOGUE AFUA_3G00765)-RELATED-RELATED"/>
    <property type="match status" value="1"/>
</dbReference>
<evidence type="ECO:0000313" key="6">
    <source>
        <dbReference type="Proteomes" id="UP000799753"/>
    </source>
</evidence>
<keyword evidence="1 5" id="KW-0808">Transferase</keyword>
<dbReference type="Pfam" id="PF13302">
    <property type="entry name" value="Acetyltransf_3"/>
    <property type="match status" value="1"/>
</dbReference>